<accession>A0A4D4MCL7</accession>
<dbReference type="AlphaFoldDB" id="A0A4D4MCL7"/>
<evidence type="ECO:0000313" key="1">
    <source>
        <dbReference type="EMBL" id="GDY69643.1"/>
    </source>
</evidence>
<reference evidence="2 3" key="1">
    <citation type="submission" date="2019-04" db="EMBL/GenBank/DDBJ databases">
        <title>Draft genome sequences of Streptomyces avermitilis ATCC 31267.</title>
        <authorList>
            <person name="Komaki H."/>
            <person name="Tamura T."/>
            <person name="Hosoyama A."/>
        </authorList>
    </citation>
    <scope>NUCLEOTIDE SEQUENCE [LARGE SCALE GENOMIC DNA]</scope>
    <source>
        <strain evidence="2 3">ATCC 31267</strain>
    </source>
</reference>
<dbReference type="EMBL" id="BJHY01000002">
    <property type="protein sequence ID" value="GDY79898.1"/>
    <property type="molecule type" value="Genomic_DNA"/>
</dbReference>
<name>A0A4D4MCL7_STRAX</name>
<organism evidence="1 4">
    <name type="scientific">Streptomyces avermitilis</name>
    <dbReference type="NCBI Taxonomy" id="33903"/>
    <lineage>
        <taxon>Bacteria</taxon>
        <taxon>Bacillati</taxon>
        <taxon>Actinomycetota</taxon>
        <taxon>Actinomycetes</taxon>
        <taxon>Kitasatosporales</taxon>
        <taxon>Streptomycetaceae</taxon>
        <taxon>Streptomyces</taxon>
    </lineage>
</organism>
<proteinExistence type="predicted"/>
<dbReference type="EMBL" id="BJHX01000002">
    <property type="protein sequence ID" value="GDY69643.1"/>
    <property type="molecule type" value="Genomic_DNA"/>
</dbReference>
<dbReference type="SUPFAM" id="SSF48371">
    <property type="entry name" value="ARM repeat"/>
    <property type="match status" value="1"/>
</dbReference>
<dbReference type="Proteomes" id="UP000302139">
    <property type="component" value="Unassembled WGS sequence"/>
</dbReference>
<reference evidence="1 4" key="2">
    <citation type="submission" date="2019-04" db="EMBL/GenBank/DDBJ databases">
        <title>Draft genome sequences of Streptomyces avermitilis NBRC 14893.</title>
        <authorList>
            <person name="Komaki H."/>
            <person name="Tamura T."/>
            <person name="Hosoyama A."/>
        </authorList>
    </citation>
    <scope>NUCLEOTIDE SEQUENCE [LARGE SCALE GENOMIC DNA]</scope>
    <source>
        <strain evidence="1 4">NBRC 14893</strain>
    </source>
</reference>
<evidence type="ECO:0000313" key="2">
    <source>
        <dbReference type="EMBL" id="GDY79898.1"/>
    </source>
</evidence>
<dbReference type="Proteomes" id="UP000299211">
    <property type="component" value="Unassembled WGS sequence"/>
</dbReference>
<evidence type="ECO:0000313" key="3">
    <source>
        <dbReference type="Proteomes" id="UP000299211"/>
    </source>
</evidence>
<sequence length="149" mass="16075">MIETSRWQPGGVYDFTEQGLRDAIAAAESPAWSVRAAAGRRLAATRQIEGVADVLHRLLLDAQDTGVTSDTASALLARRDLAGLRAVLAARTVASDQGTADQLAAELDCDPRWATGQDGDELIVQLRTLAADRDPDVRNEALLRLTRLR</sequence>
<comment type="caution">
    <text evidence="1">The sequence shown here is derived from an EMBL/GenBank/DDBJ whole genome shotgun (WGS) entry which is preliminary data.</text>
</comment>
<dbReference type="InterPro" id="IPR016024">
    <property type="entry name" value="ARM-type_fold"/>
</dbReference>
<gene>
    <name evidence="1" type="ORF">SAV14893_090360</name>
    <name evidence="2" type="ORF">SAV31267_093830</name>
</gene>
<evidence type="ECO:0000313" key="4">
    <source>
        <dbReference type="Proteomes" id="UP000302139"/>
    </source>
</evidence>
<protein>
    <submittedName>
        <fullName evidence="1">Uncharacterized protein</fullName>
    </submittedName>
</protein>